<reference evidence="2 3" key="1">
    <citation type="submission" date="2019-09" db="EMBL/GenBank/DDBJ databases">
        <title>Draft genome sequence of Ginsengibacter sp. BR5-29.</title>
        <authorList>
            <person name="Im W.-T."/>
        </authorList>
    </citation>
    <scope>NUCLEOTIDE SEQUENCE [LARGE SCALE GENOMIC DNA]</scope>
    <source>
        <strain evidence="2 3">BR5-29</strain>
    </source>
</reference>
<dbReference type="GO" id="GO:0008641">
    <property type="term" value="F:ubiquitin-like modifier activating enzyme activity"/>
    <property type="evidence" value="ECO:0007669"/>
    <property type="project" value="InterPro"/>
</dbReference>
<name>A0A5J5IF52_9BACT</name>
<sequence length="912" mass="102716">MPAINLPRMLSLLSLHQLCSLHLRNMQRMHLWSLHFKPGFYSWRRTLWFIRIANCINRKNGSRVNGASQFGSCFLIAFKFQLLTFYSNYLKLFRMMKSYYYLSPGVSVIDMKDGNFLFKSDTLSIKLEGASTIFLVEKILPLLDGENDIEVVSSLLKNVATEDLKANLEQLVKAGVIRSSPVPLSAAIKNTNARYFNNFLEATGSRSPGVEKALLNFKIAVIGLEGHGTQTILALQQAGFCNFKLADPFPFDDDYATIFPFLKKDEKSGSRQASVQKYLHETTPSLKVEIGPVTLTKETLGNFIEDADLCVVCFDAGFAAAFYWVNEICINKNIPALYASVKGNLCFAGPFVIPGKTSCYMCYKMRAVAAQPDFEEAMLYEEFLNMQKKPSLVSRSLLPGAINFMASVLSGEVLKYFFSIGQLSLSDKILEFDTLNFESSFHNLFQKPDCPVCQKKKFSRRHYSASELIQQHEPSQLGKFMEDLVSPHVGIIKKLDVVPKDISEPSLPLVYMSEISNHCFLPKEQHQKLSCSGKGSDIKSAKISAVGEAVERYSGAVYFPYEIKYNSFTYLINEALDPKELVLYLPQQYDNIVFSPFDPNAEIGWIDAWSLVNNKPIYVPAQSAVLNYNIQNKKEFLCQATSNGLAAGSSMLNAVLSAAEEVIERDAFMITWHNKLPCKRIDPAQHPARDVKELFEAYRRRGVELRLFELPTDTPCHIFAGIGVQLEGNGPSVVVGLGCNFSAAAAARQALLEVGQVRPAFKQKIRNPVVIERLNKLLEDPNNVEELEDHDLLYAVPDKLNAFEFLFRLPFTVYEWDTEEEKTSSEKLHALIDFCKAQNVDLIYCNLTPPDMEKLGLYTARVIIPGFQPIHFGYKNIRLGGRRLFDFPVKSGFFTESKSANEFLTRSPHPIA</sequence>
<dbReference type="InterPro" id="IPR027624">
    <property type="entry name" value="TOMM_cyclo_SagD"/>
</dbReference>
<dbReference type="Gene3D" id="3.30.40.250">
    <property type="match status" value="1"/>
</dbReference>
<dbReference type="InterPro" id="IPR022291">
    <property type="entry name" value="Bacteriocin_synth_cyclodeHase"/>
</dbReference>
<evidence type="ECO:0000313" key="2">
    <source>
        <dbReference type="EMBL" id="KAA9038523.1"/>
    </source>
</evidence>
<dbReference type="Pfam" id="PF02624">
    <property type="entry name" value="YcaO"/>
    <property type="match status" value="1"/>
</dbReference>
<evidence type="ECO:0000313" key="3">
    <source>
        <dbReference type="Proteomes" id="UP000326903"/>
    </source>
</evidence>
<proteinExistence type="predicted"/>
<feature type="domain" description="YcaO" evidence="1">
    <location>
        <begin position="533"/>
        <end position="912"/>
    </location>
</feature>
<dbReference type="Gene3D" id="3.90.930.60">
    <property type="match status" value="1"/>
</dbReference>
<accession>A0A5J5IF52</accession>
<dbReference type="PANTHER" id="PTHR37809">
    <property type="entry name" value="RIBOSOMAL PROTEIN S12 METHYLTHIOTRANSFERASE ACCESSORY FACTOR YCAO"/>
    <property type="match status" value="1"/>
</dbReference>
<dbReference type="NCBIfam" id="TIGR03882">
    <property type="entry name" value="cyclo_dehyd_2"/>
    <property type="match status" value="1"/>
</dbReference>
<dbReference type="AlphaFoldDB" id="A0A5J5IF52"/>
<dbReference type="PANTHER" id="PTHR37809:SF1">
    <property type="entry name" value="RIBOSOMAL PROTEIN S12 METHYLTHIOTRANSFERASE ACCESSORY FACTOR YCAO"/>
    <property type="match status" value="1"/>
</dbReference>
<dbReference type="NCBIfam" id="TIGR00702">
    <property type="entry name" value="YcaO-type kinase domain"/>
    <property type="match status" value="1"/>
</dbReference>
<dbReference type="Gene3D" id="3.30.1330.230">
    <property type="match status" value="1"/>
</dbReference>
<dbReference type="Proteomes" id="UP000326903">
    <property type="component" value="Unassembled WGS sequence"/>
</dbReference>
<evidence type="ECO:0000259" key="1">
    <source>
        <dbReference type="PROSITE" id="PS51664"/>
    </source>
</evidence>
<dbReference type="Pfam" id="PF00899">
    <property type="entry name" value="ThiF"/>
    <property type="match status" value="1"/>
</dbReference>
<organism evidence="2 3">
    <name type="scientific">Ginsengibacter hankyongi</name>
    <dbReference type="NCBI Taxonomy" id="2607284"/>
    <lineage>
        <taxon>Bacteria</taxon>
        <taxon>Pseudomonadati</taxon>
        <taxon>Bacteroidota</taxon>
        <taxon>Chitinophagia</taxon>
        <taxon>Chitinophagales</taxon>
        <taxon>Chitinophagaceae</taxon>
        <taxon>Ginsengibacter</taxon>
    </lineage>
</organism>
<protein>
    <submittedName>
        <fullName evidence="2">TOMM leader peptide-binding protein</fullName>
    </submittedName>
</protein>
<dbReference type="InterPro" id="IPR000594">
    <property type="entry name" value="ThiF_NAD_FAD-bd"/>
</dbReference>
<dbReference type="InterPro" id="IPR035985">
    <property type="entry name" value="Ubiquitin-activating_enz"/>
</dbReference>
<dbReference type="Gene3D" id="3.40.50.720">
    <property type="entry name" value="NAD(P)-binding Rossmann-like Domain"/>
    <property type="match status" value="1"/>
</dbReference>
<dbReference type="NCBIfam" id="TIGR03604">
    <property type="entry name" value="TOMM_cyclo_SagD"/>
    <property type="match status" value="1"/>
</dbReference>
<keyword evidence="3" id="KW-1185">Reference proteome</keyword>
<dbReference type="SUPFAM" id="SSF69572">
    <property type="entry name" value="Activating enzymes of the ubiquitin-like proteins"/>
    <property type="match status" value="1"/>
</dbReference>
<dbReference type="EMBL" id="VYQF01000003">
    <property type="protein sequence ID" value="KAA9038523.1"/>
    <property type="molecule type" value="Genomic_DNA"/>
</dbReference>
<dbReference type="InterPro" id="IPR003776">
    <property type="entry name" value="YcaO-like_dom"/>
</dbReference>
<dbReference type="PROSITE" id="PS51664">
    <property type="entry name" value="YCAO"/>
    <property type="match status" value="1"/>
</dbReference>
<gene>
    <name evidence="2" type="ORF">FW778_13255</name>
</gene>
<comment type="caution">
    <text evidence="2">The sequence shown here is derived from an EMBL/GenBank/DDBJ whole genome shotgun (WGS) entry which is preliminary data.</text>
</comment>
<dbReference type="Gene3D" id="3.30.160.660">
    <property type="match status" value="1"/>
</dbReference>